<dbReference type="FunCoup" id="A0A1B1AJL3">
    <property type="interactions" value="63"/>
</dbReference>
<keyword evidence="5" id="KW-0804">Transcription</keyword>
<dbReference type="Gene3D" id="1.10.1660.10">
    <property type="match status" value="1"/>
</dbReference>
<dbReference type="InParanoid" id="A0A1B1AJL3"/>
<keyword evidence="8" id="KW-1185">Reference proteome</keyword>
<evidence type="ECO:0000256" key="2">
    <source>
        <dbReference type="ARBA" id="ARBA00022490"/>
    </source>
</evidence>
<organism evidence="7 8">
    <name type="scientific">Candidatus Viadribacter manganicus</name>
    <dbReference type="NCBI Taxonomy" id="1759059"/>
    <lineage>
        <taxon>Bacteria</taxon>
        <taxon>Pseudomonadati</taxon>
        <taxon>Pseudomonadota</taxon>
        <taxon>Alphaproteobacteria</taxon>
        <taxon>Hyphomonadales</taxon>
        <taxon>Hyphomonadaceae</taxon>
        <taxon>Candidatus Viadribacter</taxon>
    </lineage>
</organism>
<dbReference type="Pfam" id="PF00376">
    <property type="entry name" value="MerR"/>
    <property type="match status" value="1"/>
</dbReference>
<dbReference type="GO" id="GO:0003677">
    <property type="term" value="F:DNA binding"/>
    <property type="evidence" value="ECO:0007669"/>
    <property type="project" value="UniProtKB-KW"/>
</dbReference>
<reference evidence="7 8" key="1">
    <citation type="submission" date="2015-11" db="EMBL/GenBank/DDBJ databases">
        <title>Whole-Genome Sequence of Candidatus Oderbacter manganicum from the National Park Lower Oder Valley, Germany.</title>
        <authorList>
            <person name="Braun B."/>
            <person name="Liere K."/>
            <person name="Szewzyk U."/>
        </authorList>
    </citation>
    <scope>NUCLEOTIDE SEQUENCE [LARGE SCALE GENOMIC DNA]</scope>
    <source>
        <strain evidence="7 8">OTSz_A_272</strain>
    </source>
</reference>
<dbReference type="InterPro" id="IPR009061">
    <property type="entry name" value="DNA-bd_dom_put_sf"/>
</dbReference>
<evidence type="ECO:0000313" key="7">
    <source>
        <dbReference type="EMBL" id="ANP46752.1"/>
    </source>
</evidence>
<dbReference type="PANTHER" id="PTHR30204:SF94">
    <property type="entry name" value="HEAVY METAL-DEPENDENT TRANSCRIPTIONAL REGULATOR HI_0293-RELATED"/>
    <property type="match status" value="1"/>
</dbReference>
<gene>
    <name evidence="7" type="ORF">ATE48_12925</name>
</gene>
<accession>A0A1B1AJL3</accession>
<evidence type="ECO:0000256" key="5">
    <source>
        <dbReference type="ARBA" id="ARBA00023163"/>
    </source>
</evidence>
<dbReference type="InterPro" id="IPR047057">
    <property type="entry name" value="MerR_fam"/>
</dbReference>
<feature type="domain" description="HTH merR-type" evidence="6">
    <location>
        <begin position="1"/>
        <end position="69"/>
    </location>
</feature>
<dbReference type="Proteomes" id="UP000092498">
    <property type="component" value="Chromosome"/>
</dbReference>
<evidence type="ECO:0000256" key="3">
    <source>
        <dbReference type="ARBA" id="ARBA00023015"/>
    </source>
</evidence>
<dbReference type="InterPro" id="IPR000551">
    <property type="entry name" value="MerR-type_HTH_dom"/>
</dbReference>
<evidence type="ECO:0000259" key="6">
    <source>
        <dbReference type="PROSITE" id="PS50937"/>
    </source>
</evidence>
<dbReference type="AlphaFoldDB" id="A0A1B1AJL3"/>
<dbReference type="CDD" id="cd01108">
    <property type="entry name" value="HTH_CueR"/>
    <property type="match status" value="1"/>
</dbReference>
<dbReference type="Pfam" id="PF09278">
    <property type="entry name" value="MerR-DNA-bind"/>
    <property type="match status" value="1"/>
</dbReference>
<dbReference type="PROSITE" id="PS50937">
    <property type="entry name" value="HTH_MERR_2"/>
    <property type="match status" value="1"/>
</dbReference>
<keyword evidence="3" id="KW-0805">Transcription regulation</keyword>
<dbReference type="GO" id="GO:0005507">
    <property type="term" value="F:copper ion binding"/>
    <property type="evidence" value="ECO:0007669"/>
    <property type="project" value="InterPro"/>
</dbReference>
<sequence>MNIGQASEKSGVTAKMIRYYEGVGLLASAARRANGYRDYGDADVAVLQFVRRTRDLGFSLEEVSALLALWSDKKRPSREVKKLAEAHVADLEHRIREMRSIIKTLRGLAQNCHGDERSDCPILDDLAKPRKLGPARRKRA</sequence>
<dbReference type="PANTHER" id="PTHR30204">
    <property type="entry name" value="REDOX-CYCLING DRUG-SENSING TRANSCRIPTIONAL ACTIVATOR SOXR"/>
    <property type="match status" value="1"/>
</dbReference>
<dbReference type="SUPFAM" id="SSF46955">
    <property type="entry name" value="Putative DNA-binding domain"/>
    <property type="match status" value="1"/>
</dbReference>
<dbReference type="InterPro" id="IPR011789">
    <property type="entry name" value="CueR"/>
</dbReference>
<dbReference type="GO" id="GO:0003700">
    <property type="term" value="F:DNA-binding transcription factor activity"/>
    <property type="evidence" value="ECO:0007669"/>
    <property type="project" value="InterPro"/>
</dbReference>
<dbReference type="GO" id="GO:0045893">
    <property type="term" value="P:positive regulation of DNA-templated transcription"/>
    <property type="evidence" value="ECO:0007669"/>
    <property type="project" value="InterPro"/>
</dbReference>
<comment type="subcellular location">
    <subcellularLocation>
        <location evidence="1">Cytoplasm</location>
    </subcellularLocation>
</comment>
<evidence type="ECO:0000256" key="1">
    <source>
        <dbReference type="ARBA" id="ARBA00004496"/>
    </source>
</evidence>
<dbReference type="SMART" id="SM00422">
    <property type="entry name" value="HTH_MERR"/>
    <property type="match status" value="1"/>
</dbReference>
<dbReference type="NCBIfam" id="TIGR02044">
    <property type="entry name" value="CueR"/>
    <property type="match status" value="1"/>
</dbReference>
<dbReference type="InterPro" id="IPR015358">
    <property type="entry name" value="Tscrpt_reg_MerR_DNA-bd"/>
</dbReference>
<evidence type="ECO:0000313" key="8">
    <source>
        <dbReference type="Proteomes" id="UP000092498"/>
    </source>
</evidence>
<dbReference type="GO" id="GO:0005737">
    <property type="term" value="C:cytoplasm"/>
    <property type="evidence" value="ECO:0007669"/>
    <property type="project" value="UniProtKB-SubCell"/>
</dbReference>
<dbReference type="PRINTS" id="PR00040">
    <property type="entry name" value="HTHMERR"/>
</dbReference>
<keyword evidence="2" id="KW-0963">Cytoplasm</keyword>
<dbReference type="PROSITE" id="PS00552">
    <property type="entry name" value="HTH_MERR_1"/>
    <property type="match status" value="1"/>
</dbReference>
<keyword evidence="4" id="KW-0238">DNA-binding</keyword>
<name>A0A1B1AJL3_9PROT</name>
<dbReference type="EMBL" id="CP013244">
    <property type="protein sequence ID" value="ANP46752.1"/>
    <property type="molecule type" value="Genomic_DNA"/>
</dbReference>
<dbReference type="STRING" id="1759059.ATE48_12925"/>
<dbReference type="RefSeq" id="WP_066772153.1">
    <property type="nucleotide sequence ID" value="NZ_CP013244.1"/>
</dbReference>
<dbReference type="KEGG" id="cbot:ATE48_12925"/>
<protein>
    <recommendedName>
        <fullName evidence="6">HTH merR-type domain-containing protein</fullName>
    </recommendedName>
</protein>
<evidence type="ECO:0000256" key="4">
    <source>
        <dbReference type="ARBA" id="ARBA00023125"/>
    </source>
</evidence>
<proteinExistence type="predicted"/>
<dbReference type="OrthoDB" id="9802944at2"/>